<dbReference type="Pfam" id="PF00158">
    <property type="entry name" value="Sigma54_activat"/>
    <property type="match status" value="1"/>
</dbReference>
<dbReference type="PANTHER" id="PTHR32071">
    <property type="entry name" value="TRANSCRIPTIONAL REGULATORY PROTEIN"/>
    <property type="match status" value="1"/>
</dbReference>
<dbReference type="Gene3D" id="1.10.8.60">
    <property type="match status" value="1"/>
</dbReference>
<dbReference type="PRINTS" id="PR01590">
    <property type="entry name" value="HTHFIS"/>
</dbReference>
<sequence length="316" mass="35957">MRTITTAKYNFHHIIGNSENLICCKDKAVRASKTSSPILIYGETGTGKELFVQAIHNNSYRSNKPFIAQNCAAIPSSLLEGILFGITKGAFTGAEDKKGIFELATGGTLYLDELNSMPIELQGKLLRVLQDGTVRRLGSSINKSVDTRLIVSLNEWPELLIEEGKLRKDLYYRLNVVRIDLPPLRYRKEDIPLITEYFIKKFNKKFHASIDGIDGSSLEKLIYLEWQGNVRELEHVIEGIFNLKQKGKINENDLEYVGLNIVNKNISLKSKMEEIEKSYIKEALIINKYNISRAADFLQVPRQTLQSKIKKYNILT</sequence>
<evidence type="ECO:0000256" key="2">
    <source>
        <dbReference type="ARBA" id="ARBA00022840"/>
    </source>
</evidence>
<dbReference type="PROSITE" id="PS50045">
    <property type="entry name" value="SIGMA54_INTERACT_4"/>
    <property type="match status" value="1"/>
</dbReference>
<dbReference type="Pfam" id="PF02954">
    <property type="entry name" value="HTH_8"/>
    <property type="match status" value="1"/>
</dbReference>
<dbReference type="CDD" id="cd00009">
    <property type="entry name" value="AAA"/>
    <property type="match status" value="1"/>
</dbReference>
<dbReference type="InterPro" id="IPR002197">
    <property type="entry name" value="HTH_Fis"/>
</dbReference>
<dbReference type="SMART" id="SM00382">
    <property type="entry name" value="AAA"/>
    <property type="match status" value="1"/>
</dbReference>
<dbReference type="RefSeq" id="WP_406768331.1">
    <property type="nucleotide sequence ID" value="NZ_JBJHZZ010000001.1"/>
</dbReference>
<feature type="domain" description="Sigma-54 factor interaction" evidence="5">
    <location>
        <begin position="14"/>
        <end position="242"/>
    </location>
</feature>
<keyword evidence="1" id="KW-0547">Nucleotide-binding</keyword>
<keyword evidence="4" id="KW-0804">Transcription</keyword>
<evidence type="ECO:0000256" key="3">
    <source>
        <dbReference type="ARBA" id="ARBA00023015"/>
    </source>
</evidence>
<evidence type="ECO:0000313" key="7">
    <source>
        <dbReference type="Proteomes" id="UP001623591"/>
    </source>
</evidence>
<dbReference type="Gene3D" id="3.40.50.300">
    <property type="entry name" value="P-loop containing nucleotide triphosphate hydrolases"/>
    <property type="match status" value="1"/>
</dbReference>
<dbReference type="InterPro" id="IPR058031">
    <property type="entry name" value="AAA_lid_NorR"/>
</dbReference>
<evidence type="ECO:0000256" key="4">
    <source>
        <dbReference type="ARBA" id="ARBA00023163"/>
    </source>
</evidence>
<reference evidence="6 7" key="1">
    <citation type="submission" date="2024-11" db="EMBL/GenBank/DDBJ databases">
        <authorList>
            <person name="Heng Y.C."/>
            <person name="Lim A.C.H."/>
            <person name="Lee J.K.Y."/>
            <person name="Kittelmann S."/>
        </authorList>
    </citation>
    <scope>NUCLEOTIDE SEQUENCE [LARGE SCALE GENOMIC DNA]</scope>
    <source>
        <strain evidence="6 7">WILCCON 0185</strain>
    </source>
</reference>
<proteinExistence type="predicted"/>
<dbReference type="InterPro" id="IPR027417">
    <property type="entry name" value="P-loop_NTPase"/>
</dbReference>
<evidence type="ECO:0000259" key="5">
    <source>
        <dbReference type="PROSITE" id="PS50045"/>
    </source>
</evidence>
<dbReference type="SUPFAM" id="SSF52540">
    <property type="entry name" value="P-loop containing nucleoside triphosphate hydrolases"/>
    <property type="match status" value="1"/>
</dbReference>
<keyword evidence="2" id="KW-0067">ATP-binding</keyword>
<protein>
    <submittedName>
        <fullName evidence="6">Sigma-54 interaction domain-containing protein</fullName>
    </submittedName>
</protein>
<keyword evidence="7" id="KW-1185">Reference proteome</keyword>
<dbReference type="Pfam" id="PF25601">
    <property type="entry name" value="AAA_lid_14"/>
    <property type="match status" value="1"/>
</dbReference>
<accession>A0ABW8T0J9</accession>
<dbReference type="PANTHER" id="PTHR32071:SF74">
    <property type="entry name" value="TRANSCRIPTIONAL ACTIVATOR ROCR"/>
    <property type="match status" value="1"/>
</dbReference>
<dbReference type="Proteomes" id="UP001623591">
    <property type="component" value="Unassembled WGS sequence"/>
</dbReference>
<dbReference type="InterPro" id="IPR003593">
    <property type="entry name" value="AAA+_ATPase"/>
</dbReference>
<name>A0ABW8T0J9_9CLOT</name>
<comment type="caution">
    <text evidence="6">The sequence shown here is derived from an EMBL/GenBank/DDBJ whole genome shotgun (WGS) entry which is preliminary data.</text>
</comment>
<dbReference type="InterPro" id="IPR025662">
    <property type="entry name" value="Sigma_54_int_dom_ATP-bd_1"/>
</dbReference>
<dbReference type="EMBL" id="JBJHZZ010000001">
    <property type="protein sequence ID" value="MFL0245876.1"/>
    <property type="molecule type" value="Genomic_DNA"/>
</dbReference>
<organism evidence="6 7">
    <name type="scientific">Candidatus Clostridium stratigraminis</name>
    <dbReference type="NCBI Taxonomy" id="3381661"/>
    <lineage>
        <taxon>Bacteria</taxon>
        <taxon>Bacillati</taxon>
        <taxon>Bacillota</taxon>
        <taxon>Clostridia</taxon>
        <taxon>Eubacteriales</taxon>
        <taxon>Clostridiaceae</taxon>
        <taxon>Clostridium</taxon>
    </lineage>
</organism>
<keyword evidence="3" id="KW-0805">Transcription regulation</keyword>
<dbReference type="PROSITE" id="PS00675">
    <property type="entry name" value="SIGMA54_INTERACT_1"/>
    <property type="match status" value="1"/>
</dbReference>
<gene>
    <name evidence="6" type="ORF">ACJDUG_02655</name>
</gene>
<dbReference type="InterPro" id="IPR009057">
    <property type="entry name" value="Homeodomain-like_sf"/>
</dbReference>
<dbReference type="InterPro" id="IPR002078">
    <property type="entry name" value="Sigma_54_int"/>
</dbReference>
<evidence type="ECO:0000256" key="1">
    <source>
        <dbReference type="ARBA" id="ARBA00022741"/>
    </source>
</evidence>
<evidence type="ECO:0000313" key="6">
    <source>
        <dbReference type="EMBL" id="MFL0245876.1"/>
    </source>
</evidence>
<dbReference type="SUPFAM" id="SSF46689">
    <property type="entry name" value="Homeodomain-like"/>
    <property type="match status" value="1"/>
</dbReference>
<dbReference type="Gene3D" id="1.10.10.60">
    <property type="entry name" value="Homeodomain-like"/>
    <property type="match status" value="1"/>
</dbReference>